<dbReference type="Proteomes" id="UP000481339">
    <property type="component" value="Unassembled WGS sequence"/>
</dbReference>
<evidence type="ECO:0000256" key="1">
    <source>
        <dbReference type="ARBA" id="ARBA00008791"/>
    </source>
</evidence>
<dbReference type="Gene3D" id="3.40.50.620">
    <property type="entry name" value="HUPs"/>
    <property type="match status" value="2"/>
</dbReference>
<dbReference type="CDD" id="cd00293">
    <property type="entry name" value="USP-like"/>
    <property type="match status" value="1"/>
</dbReference>
<protein>
    <submittedName>
        <fullName evidence="3">Universal stress protein</fullName>
    </submittedName>
</protein>
<evidence type="ECO:0000313" key="3">
    <source>
        <dbReference type="EMBL" id="KAB1633694.1"/>
    </source>
</evidence>
<accession>A0A7C8FUZ1</accession>
<dbReference type="InterPro" id="IPR006015">
    <property type="entry name" value="Universal_stress_UspA"/>
</dbReference>
<dbReference type="AlphaFoldDB" id="A0A7C8FUZ1"/>
<proteinExistence type="inferred from homology"/>
<organism evidence="3 4">
    <name type="scientific">Pseudoclavibacter caeni</name>
    <dbReference type="NCBI Taxonomy" id="908846"/>
    <lineage>
        <taxon>Bacteria</taxon>
        <taxon>Bacillati</taxon>
        <taxon>Actinomycetota</taxon>
        <taxon>Actinomycetes</taxon>
        <taxon>Micrococcales</taxon>
        <taxon>Microbacteriaceae</taxon>
        <taxon>Pseudoclavibacter</taxon>
    </lineage>
</organism>
<evidence type="ECO:0000259" key="2">
    <source>
        <dbReference type="Pfam" id="PF00582"/>
    </source>
</evidence>
<dbReference type="PANTHER" id="PTHR46268:SF6">
    <property type="entry name" value="UNIVERSAL STRESS PROTEIN UP12"/>
    <property type="match status" value="1"/>
</dbReference>
<sequence length="305" mass="32163">MLRADRPASRRGGIVSVLVAYRRSSPAGRDALQLGARIANHIGTGLDIVSVSRFESAAAVALRGPEQGDEADPRTALHLAAELVKVDVPVHTHAVVDDSTASAILRTAHEVGASIIVLGTTSNGLFGRFSLGSVSNILLHSSDIPVALAPDTARDTPQDAPFGRVSVAIGDIGGNRTMFDTANLLAGADVPVRLLTLAAVSSGTDAERRTRTEAIARLDHLADLYRPERASTTTAQVEVAGRITKAIDQVFWEPDEIVLIGSARIAREHTTFIGSTATKLLRALTVPMIVVPRDDQVPETKAAKA</sequence>
<dbReference type="InterPro" id="IPR014729">
    <property type="entry name" value="Rossmann-like_a/b/a_fold"/>
</dbReference>
<reference evidence="3 4" key="1">
    <citation type="submission" date="2019-09" db="EMBL/GenBank/DDBJ databases">
        <title>Phylogeny of genus Pseudoclavibacter and closely related genus.</title>
        <authorList>
            <person name="Li Y."/>
        </authorList>
    </citation>
    <scope>NUCLEOTIDE SEQUENCE [LARGE SCALE GENOMIC DNA]</scope>
    <source>
        <strain evidence="3 4">JCM 16921</strain>
    </source>
</reference>
<dbReference type="Pfam" id="PF00582">
    <property type="entry name" value="Usp"/>
    <property type="match status" value="1"/>
</dbReference>
<name>A0A7C8FUZ1_9MICO</name>
<comment type="caution">
    <text evidence="3">The sequence shown here is derived from an EMBL/GenBank/DDBJ whole genome shotgun (WGS) entry which is preliminary data.</text>
</comment>
<dbReference type="SUPFAM" id="SSF52402">
    <property type="entry name" value="Adenine nucleotide alpha hydrolases-like"/>
    <property type="match status" value="2"/>
</dbReference>
<gene>
    <name evidence="3" type="ORF">F8O02_01850</name>
</gene>
<feature type="domain" description="UspA" evidence="2">
    <location>
        <begin position="17"/>
        <end position="149"/>
    </location>
</feature>
<comment type="similarity">
    <text evidence="1">Belongs to the universal stress protein A family.</text>
</comment>
<keyword evidence="4" id="KW-1185">Reference proteome</keyword>
<dbReference type="EMBL" id="WBKA01000001">
    <property type="protein sequence ID" value="KAB1633694.1"/>
    <property type="molecule type" value="Genomic_DNA"/>
</dbReference>
<dbReference type="PANTHER" id="PTHR46268">
    <property type="entry name" value="STRESS RESPONSE PROTEIN NHAX"/>
    <property type="match status" value="1"/>
</dbReference>
<evidence type="ECO:0000313" key="4">
    <source>
        <dbReference type="Proteomes" id="UP000481339"/>
    </source>
</evidence>
<dbReference type="InterPro" id="IPR006016">
    <property type="entry name" value="UspA"/>
</dbReference>
<dbReference type="OrthoDB" id="5242641at2"/>
<dbReference type="PRINTS" id="PR01438">
    <property type="entry name" value="UNVRSLSTRESS"/>
</dbReference>